<keyword evidence="5" id="KW-1185">Reference proteome</keyword>
<feature type="domain" description="DUF7654" evidence="2">
    <location>
        <begin position="536"/>
        <end position="676"/>
    </location>
</feature>
<comment type="caution">
    <text evidence="4">The sequence shown here is derived from an EMBL/GenBank/DDBJ whole genome shotgun (WGS) entry which is preliminary data.</text>
</comment>
<dbReference type="Pfam" id="PF24677">
    <property type="entry name" value="DUF7657"/>
    <property type="match status" value="1"/>
</dbReference>
<accession>A0ABW1VE15</accession>
<dbReference type="InterPro" id="IPR056074">
    <property type="entry name" value="DUF7657"/>
</dbReference>
<feature type="transmembrane region" description="Helical" evidence="1">
    <location>
        <begin position="198"/>
        <end position="215"/>
    </location>
</feature>
<feature type="transmembrane region" description="Helical" evidence="1">
    <location>
        <begin position="510"/>
        <end position="530"/>
    </location>
</feature>
<organism evidence="4 5">
    <name type="scientific">Luethyella okanaganae</name>
    <dbReference type="NCBI Taxonomy" id="69372"/>
    <lineage>
        <taxon>Bacteria</taxon>
        <taxon>Bacillati</taxon>
        <taxon>Actinomycetota</taxon>
        <taxon>Actinomycetes</taxon>
        <taxon>Micrococcales</taxon>
        <taxon>Microbacteriaceae</taxon>
        <taxon>Luethyella</taxon>
    </lineage>
</organism>
<dbReference type="RefSeq" id="WP_386726699.1">
    <property type="nucleotide sequence ID" value="NZ_JBHSTP010000001.1"/>
</dbReference>
<reference evidence="5" key="1">
    <citation type="journal article" date="2019" name="Int. J. Syst. Evol. Microbiol.">
        <title>The Global Catalogue of Microorganisms (GCM) 10K type strain sequencing project: providing services to taxonomists for standard genome sequencing and annotation.</title>
        <authorList>
            <consortium name="The Broad Institute Genomics Platform"/>
            <consortium name="The Broad Institute Genome Sequencing Center for Infectious Disease"/>
            <person name="Wu L."/>
            <person name="Ma J."/>
        </authorList>
    </citation>
    <scope>NUCLEOTIDE SEQUENCE [LARGE SCALE GENOMIC DNA]</scope>
    <source>
        <strain evidence="5">CCUG 43304</strain>
    </source>
</reference>
<name>A0ABW1VE15_9MICO</name>
<dbReference type="EMBL" id="JBHSTP010000001">
    <property type="protein sequence ID" value="MFC6354799.1"/>
    <property type="molecule type" value="Genomic_DNA"/>
</dbReference>
<dbReference type="Pfam" id="PF24672">
    <property type="entry name" value="DUF7654"/>
    <property type="match status" value="1"/>
</dbReference>
<feature type="transmembrane region" description="Helical" evidence="1">
    <location>
        <begin position="175"/>
        <end position="192"/>
    </location>
</feature>
<evidence type="ECO:0000256" key="1">
    <source>
        <dbReference type="SAM" id="Phobius"/>
    </source>
</evidence>
<keyword evidence="1" id="KW-1133">Transmembrane helix</keyword>
<protein>
    <recommendedName>
        <fullName evidence="6">Glycosyltransferase RgtA/B/C/D-like domain-containing protein</fullName>
    </recommendedName>
</protein>
<feature type="domain" description="DUF7657" evidence="3">
    <location>
        <begin position="37"/>
        <end position="442"/>
    </location>
</feature>
<dbReference type="InterPro" id="IPR056071">
    <property type="entry name" value="DUF7654"/>
</dbReference>
<feature type="transmembrane region" description="Helical" evidence="1">
    <location>
        <begin position="147"/>
        <end position="168"/>
    </location>
</feature>
<dbReference type="Proteomes" id="UP001596306">
    <property type="component" value="Unassembled WGS sequence"/>
</dbReference>
<proteinExistence type="predicted"/>
<feature type="transmembrane region" description="Helical" evidence="1">
    <location>
        <begin position="33"/>
        <end position="53"/>
    </location>
</feature>
<feature type="transmembrane region" description="Helical" evidence="1">
    <location>
        <begin position="484"/>
        <end position="503"/>
    </location>
</feature>
<evidence type="ECO:0000259" key="3">
    <source>
        <dbReference type="Pfam" id="PF24677"/>
    </source>
</evidence>
<keyword evidence="1" id="KW-0812">Transmembrane</keyword>
<feature type="transmembrane region" description="Helical" evidence="1">
    <location>
        <begin position="386"/>
        <end position="405"/>
    </location>
</feature>
<gene>
    <name evidence="4" type="ORF">ACFQB0_01550</name>
</gene>
<feature type="transmembrane region" description="Helical" evidence="1">
    <location>
        <begin position="360"/>
        <end position="379"/>
    </location>
</feature>
<feature type="transmembrane region" description="Helical" evidence="1">
    <location>
        <begin position="453"/>
        <end position="472"/>
    </location>
</feature>
<keyword evidence="1" id="KW-0472">Membrane</keyword>
<evidence type="ECO:0000259" key="2">
    <source>
        <dbReference type="Pfam" id="PF24672"/>
    </source>
</evidence>
<evidence type="ECO:0000313" key="4">
    <source>
        <dbReference type="EMBL" id="MFC6354799.1"/>
    </source>
</evidence>
<feature type="transmembrane region" description="Helical" evidence="1">
    <location>
        <begin position="425"/>
        <end position="441"/>
    </location>
</feature>
<evidence type="ECO:0008006" key="6">
    <source>
        <dbReference type="Google" id="ProtNLM"/>
    </source>
</evidence>
<evidence type="ECO:0000313" key="5">
    <source>
        <dbReference type="Proteomes" id="UP001596306"/>
    </source>
</evidence>
<feature type="transmembrane region" description="Helical" evidence="1">
    <location>
        <begin position="278"/>
        <end position="298"/>
    </location>
</feature>
<feature type="transmembrane region" description="Helical" evidence="1">
    <location>
        <begin position="222"/>
        <end position="243"/>
    </location>
</feature>
<sequence length="677" mass="74694">MPESTIRRSVQRLRDGYRRIVLPTALGLPNWRVLTWFPILAAAGSLVLIVLGWSGTSSGAHWFSLGIGDDPRLILGTPRGIRSDEWLVQQGWVVSQSYRGYPSTNEMFPGGTDMTVLNELPSWDWSSVFRPHLWGYLFFGLTSGMAWHWWIPALALVSACYVFVVTLLPRRPLTAAFLAVALFFTPFLQWWFTPSSLWSAAWPLLAMAGTVWILVDTRRWTRFLWAGIVGYTAVTLVMGLYVPYILPGLFAYLAFAIGYLLMVAPWRHGGFRATWLRLAPLVVAGVAALGVTLVWVITRIGTFGAIMSTVYPGQRSEPTGSVFLKDPFLLGILGAPWNQALKGESGTTVLGLNSSEGSSVLLLSVFLLPGLLVLALATLRRGRRTDWVALCVLAYFAIALAYLFVPGWDAIAHVLQFDRVPPERFRILFVVLAPIIAVLTIKRVDSASGKRAWLLGLLSASGAGLLIGYAWYRIKTLQPELFALAPTWKVIAVLVVVATALFFVRRGVTVAAACIALATVLIGWGVNPIYRGVFDLRATTAGQTIDSIDDADPGVWVGVGSHEAMALLMESDVESLSGVQTYPSREMWELVDPQDRFEEQWNRLGHVQWNFAPGEPTIQNPQPDVIAVTFDPCSTFAQENVDYVASVVVPESSSCLVERAFVQQGQLPLHIYEVVPR</sequence>
<feature type="transmembrane region" description="Helical" evidence="1">
    <location>
        <begin position="249"/>
        <end position="266"/>
    </location>
</feature>